<evidence type="ECO:0000256" key="6">
    <source>
        <dbReference type="PROSITE-ProRule" id="PRU01077"/>
    </source>
</evidence>
<dbReference type="Proteomes" id="UP000186922">
    <property type="component" value="Unassembled WGS sequence"/>
</dbReference>
<evidence type="ECO:0000256" key="1">
    <source>
        <dbReference type="ARBA" id="ARBA00011064"/>
    </source>
</evidence>
<name>A0A1D1VD33_RAMVA</name>
<dbReference type="InterPro" id="IPR031160">
    <property type="entry name" value="F_BAR_dom"/>
</dbReference>
<comment type="similarity">
    <text evidence="1">Belongs to the FCHO family.</text>
</comment>
<dbReference type="SMART" id="SM00055">
    <property type="entry name" value="FCH"/>
    <property type="match status" value="1"/>
</dbReference>
<comment type="subcellular location">
    <subcellularLocation>
        <location evidence="5">Membrane</location>
        <location evidence="5">Coated pit</location>
    </subcellularLocation>
</comment>
<organism evidence="10 11">
    <name type="scientific">Ramazzottius varieornatus</name>
    <name type="common">Water bear</name>
    <name type="synonym">Tardigrade</name>
    <dbReference type="NCBI Taxonomy" id="947166"/>
    <lineage>
        <taxon>Eukaryota</taxon>
        <taxon>Metazoa</taxon>
        <taxon>Ecdysozoa</taxon>
        <taxon>Tardigrada</taxon>
        <taxon>Eutardigrada</taxon>
        <taxon>Parachela</taxon>
        <taxon>Hypsibioidea</taxon>
        <taxon>Ramazzottiidae</taxon>
        <taxon>Ramazzottius</taxon>
    </lineage>
</organism>
<dbReference type="GO" id="GO:0005905">
    <property type="term" value="C:clathrin-coated pit"/>
    <property type="evidence" value="ECO:0007669"/>
    <property type="project" value="UniProtKB-KW"/>
</dbReference>
<evidence type="ECO:0000256" key="8">
    <source>
        <dbReference type="SAM" id="MobiDB-lite"/>
    </source>
</evidence>
<feature type="region of interest" description="Disordered" evidence="8">
    <location>
        <begin position="508"/>
        <end position="535"/>
    </location>
</feature>
<dbReference type="EMBL" id="BDGG01000003">
    <property type="protein sequence ID" value="GAU96418.1"/>
    <property type="molecule type" value="Genomic_DNA"/>
</dbReference>
<dbReference type="InterPro" id="IPR054713">
    <property type="entry name" value="GMIP/FCHO2-like_FCH"/>
</dbReference>
<feature type="coiled-coil region" evidence="7">
    <location>
        <begin position="85"/>
        <end position="192"/>
    </location>
</feature>
<dbReference type="PANTHER" id="PTHR23065:SF15">
    <property type="entry name" value="AT02057P"/>
    <property type="match status" value="1"/>
</dbReference>
<feature type="compositionally biased region" description="Polar residues" evidence="8">
    <location>
        <begin position="369"/>
        <end position="386"/>
    </location>
</feature>
<keyword evidence="4" id="KW-0168">Coated pit</keyword>
<evidence type="ECO:0000256" key="5">
    <source>
        <dbReference type="ARBA" id="ARBA00037878"/>
    </source>
</evidence>
<keyword evidence="3 6" id="KW-0175">Coiled coil</keyword>
<evidence type="ECO:0000256" key="7">
    <source>
        <dbReference type="SAM" id="Coils"/>
    </source>
</evidence>
<proteinExistence type="inferred from homology"/>
<dbReference type="GO" id="GO:0005737">
    <property type="term" value="C:cytoplasm"/>
    <property type="evidence" value="ECO:0007669"/>
    <property type="project" value="TreeGrafter"/>
</dbReference>
<evidence type="ECO:0000313" key="10">
    <source>
        <dbReference type="EMBL" id="GAU96418.1"/>
    </source>
</evidence>
<dbReference type="SUPFAM" id="SSF103657">
    <property type="entry name" value="BAR/IMD domain-like"/>
    <property type="match status" value="1"/>
</dbReference>
<dbReference type="InterPro" id="IPR027267">
    <property type="entry name" value="AH/BAR_dom_sf"/>
</dbReference>
<reference evidence="10 11" key="1">
    <citation type="journal article" date="2016" name="Nat. Commun.">
        <title>Extremotolerant tardigrade genome and improved radiotolerance of human cultured cells by tardigrade-unique protein.</title>
        <authorList>
            <person name="Hashimoto T."/>
            <person name="Horikawa D.D."/>
            <person name="Saito Y."/>
            <person name="Kuwahara H."/>
            <person name="Kozuka-Hata H."/>
            <person name="Shin-I T."/>
            <person name="Minakuchi Y."/>
            <person name="Ohishi K."/>
            <person name="Motoyama A."/>
            <person name="Aizu T."/>
            <person name="Enomoto A."/>
            <person name="Kondo K."/>
            <person name="Tanaka S."/>
            <person name="Hara Y."/>
            <person name="Koshikawa S."/>
            <person name="Sagara H."/>
            <person name="Miura T."/>
            <person name="Yokobori S."/>
            <person name="Miyagawa K."/>
            <person name="Suzuki Y."/>
            <person name="Kubo T."/>
            <person name="Oyama M."/>
            <person name="Kohara Y."/>
            <person name="Fujiyama A."/>
            <person name="Arakawa K."/>
            <person name="Katayama T."/>
            <person name="Toyoda A."/>
            <person name="Kunieda T."/>
        </authorList>
    </citation>
    <scope>NUCLEOTIDE SEQUENCE [LARGE SCALE GENOMIC DNA]</scope>
    <source>
        <strain evidence="10 11">YOKOZUNA-1</strain>
    </source>
</reference>
<dbReference type="GO" id="GO:0005886">
    <property type="term" value="C:plasma membrane"/>
    <property type="evidence" value="ECO:0007669"/>
    <property type="project" value="TreeGrafter"/>
</dbReference>
<protein>
    <recommendedName>
        <fullName evidence="9">F-BAR domain-containing protein</fullName>
    </recommendedName>
</protein>
<dbReference type="Pfam" id="PF10291">
    <property type="entry name" value="muHD"/>
    <property type="match status" value="1"/>
</dbReference>
<dbReference type="STRING" id="947166.A0A1D1VD33"/>
<keyword evidence="2" id="KW-0254">Endocytosis</keyword>
<comment type="caution">
    <text evidence="10">The sequence shown here is derived from an EMBL/GenBank/DDBJ whole genome shotgun (WGS) entry which is preliminary data.</text>
</comment>
<evidence type="ECO:0000313" key="11">
    <source>
        <dbReference type="Proteomes" id="UP000186922"/>
    </source>
</evidence>
<dbReference type="Pfam" id="PF22699">
    <property type="entry name" value="GMIP-like_FCH"/>
    <property type="match status" value="1"/>
</dbReference>
<feature type="compositionally biased region" description="Polar residues" evidence="8">
    <location>
        <begin position="509"/>
        <end position="521"/>
    </location>
</feature>
<dbReference type="PANTHER" id="PTHR23065">
    <property type="entry name" value="PROLINE-SERINE-THREONINE PHOSPHATASE INTERACTING PROTEIN 1"/>
    <property type="match status" value="1"/>
</dbReference>
<dbReference type="InterPro" id="IPR001060">
    <property type="entry name" value="FCH_dom"/>
</dbReference>
<gene>
    <name evidence="10" type="primary">RvY_07869</name>
    <name evidence="10" type="synonym">RvY_07869.2</name>
    <name evidence="10" type="ORF">RvY_07869-2</name>
</gene>
<keyword evidence="11" id="KW-1185">Reference proteome</keyword>
<feature type="compositionally biased region" description="Basic and acidic residues" evidence="8">
    <location>
        <begin position="402"/>
        <end position="419"/>
    </location>
</feature>
<accession>A0A1D1VD33</accession>
<feature type="region of interest" description="Disordered" evidence="8">
    <location>
        <begin position="272"/>
        <end position="428"/>
    </location>
</feature>
<dbReference type="GO" id="GO:0006897">
    <property type="term" value="P:endocytosis"/>
    <property type="evidence" value="ECO:0007669"/>
    <property type="project" value="UniProtKB-KW"/>
</dbReference>
<dbReference type="Gene3D" id="1.20.1270.60">
    <property type="entry name" value="Arfaptin homology (AH) domain/BAR domain"/>
    <property type="match status" value="1"/>
</dbReference>
<feature type="domain" description="F-BAR" evidence="9">
    <location>
        <begin position="2"/>
        <end position="248"/>
    </location>
</feature>
<keyword evidence="4" id="KW-0472">Membrane</keyword>
<dbReference type="AlphaFoldDB" id="A0A1D1VD33"/>
<dbReference type="OrthoDB" id="5593455at2759"/>
<feature type="compositionally biased region" description="Basic and acidic residues" evidence="8">
    <location>
        <begin position="312"/>
        <end position="341"/>
    </location>
</feature>
<dbReference type="PROSITE" id="PS51741">
    <property type="entry name" value="F_BAR"/>
    <property type="match status" value="1"/>
</dbReference>
<evidence type="ECO:0000256" key="4">
    <source>
        <dbReference type="ARBA" id="ARBA00023176"/>
    </source>
</evidence>
<evidence type="ECO:0000256" key="2">
    <source>
        <dbReference type="ARBA" id="ARBA00022583"/>
    </source>
</evidence>
<evidence type="ECO:0000259" key="9">
    <source>
        <dbReference type="PROSITE" id="PS51741"/>
    </source>
</evidence>
<sequence>MVNFVDNFWGEKYQGFDVLYHNMKHGQKSCNDFIEYIKERMVVEENYSKQLGKLSRQVAAYPALGSFSPYWNVLRQSTEKDSTLHQQMVLKLQDLLKDIQKYLEEQVRKHKTMKDAEQETSNVVQTIQNLSTALQKAKEAYVARSQETEKLKRESGSAKDIERAEVRLKKAAEDYKVQIEKYSATRQDFEKKMTNSSRHFQVLEEQHLQQMLEFCHTYCRTLEYEQQTLSELCNDMRRETSELTIEKFLSLFIESKSTGTDIPAAVEFEETTTLSPIPQLPSSPTPNLLSFESDESNSWRAPPGTAPILEETTPKKREGFFRSQKGDKKEKENKKAKESKDKKKKGSVLQDGLREQSTTPTIAEDAKSESSFGSQSYDQSTASTVPQIDAEGFVIRNNDNAESSRERSDSNEPYRHESSDSDSEPDEPKKIHVVIKPATIQPNLTGPAGDLDYSLRSQAKALQLGSLNFSYTGGKRATTRMMDMQRSTSMSSGMGANKLNIFDPFAPSGSITESPTSSTANYPIPPQKTGGSVASNPWDSTLDLSVFSQPSGSTQASQMAPPSVNPRTSAFPTIQVPSTTIPLAVAFVEKVSAGFIGADDRKCRTRIEGDLILTFPSSVLQVLLSSPNHPALSFCLTQTSLLENVLPNKHLVTQETQIDDGRITYTFNMANLTSQLRRQTEAKAAPQPYQNIPVMKYHVNSSSGVHVAPLHLVCYWKHEQTHTDMRLDFRRSINCPPLRACQFALTVPPEIEVSGMTSMPNGDWSPHDHTAKWAILSPALERADIKARFEHPPQSRGRVAGPVHCSFQAEGSLLSRVVFELGCEGYKVTVVKMRIVSSRYVCEPEGASS</sequence>
<dbReference type="InterPro" id="IPR018808">
    <property type="entry name" value="Muniscin_C"/>
</dbReference>
<evidence type="ECO:0000256" key="3">
    <source>
        <dbReference type="ARBA" id="ARBA00023054"/>
    </source>
</evidence>